<sequence length="103" mass="12163">MQQNFFEYCGLSVMDINTLWDCPEYEKLPTPDRPLLKRCTTIHLDDDSRPLRTLTTRNRGTCPVQTRFTSPPTDHCARCTAQNNTVRRCKLQELWDTRMTIKR</sequence>
<dbReference type="EMBL" id="BPLQ01006351">
    <property type="protein sequence ID" value="GIY21844.1"/>
    <property type="molecule type" value="Genomic_DNA"/>
</dbReference>
<dbReference type="Proteomes" id="UP001054837">
    <property type="component" value="Unassembled WGS sequence"/>
</dbReference>
<gene>
    <name evidence="1" type="ORF">CDAR_253291</name>
</gene>
<organism evidence="1 2">
    <name type="scientific">Caerostris darwini</name>
    <dbReference type="NCBI Taxonomy" id="1538125"/>
    <lineage>
        <taxon>Eukaryota</taxon>
        <taxon>Metazoa</taxon>
        <taxon>Ecdysozoa</taxon>
        <taxon>Arthropoda</taxon>
        <taxon>Chelicerata</taxon>
        <taxon>Arachnida</taxon>
        <taxon>Araneae</taxon>
        <taxon>Araneomorphae</taxon>
        <taxon>Entelegynae</taxon>
        <taxon>Araneoidea</taxon>
        <taxon>Araneidae</taxon>
        <taxon>Caerostris</taxon>
    </lineage>
</organism>
<name>A0AAV4RIL3_9ARAC</name>
<dbReference type="AlphaFoldDB" id="A0AAV4RIL3"/>
<accession>A0AAV4RIL3</accession>
<protein>
    <submittedName>
        <fullName evidence="1">Uncharacterized protein</fullName>
    </submittedName>
</protein>
<evidence type="ECO:0000313" key="1">
    <source>
        <dbReference type="EMBL" id="GIY21844.1"/>
    </source>
</evidence>
<evidence type="ECO:0000313" key="2">
    <source>
        <dbReference type="Proteomes" id="UP001054837"/>
    </source>
</evidence>
<comment type="caution">
    <text evidence="1">The sequence shown here is derived from an EMBL/GenBank/DDBJ whole genome shotgun (WGS) entry which is preliminary data.</text>
</comment>
<proteinExistence type="predicted"/>
<reference evidence="1 2" key="1">
    <citation type="submission" date="2021-06" db="EMBL/GenBank/DDBJ databases">
        <title>Caerostris darwini draft genome.</title>
        <authorList>
            <person name="Kono N."/>
            <person name="Arakawa K."/>
        </authorList>
    </citation>
    <scope>NUCLEOTIDE SEQUENCE [LARGE SCALE GENOMIC DNA]</scope>
</reference>
<keyword evidence="2" id="KW-1185">Reference proteome</keyword>